<protein>
    <recommendedName>
        <fullName evidence="3">HPt domain-containing protein</fullName>
    </recommendedName>
</protein>
<comment type="caution">
    <text evidence="4">The sequence shown here is derived from an EMBL/GenBank/DDBJ whole genome shotgun (WGS) entry which is preliminary data.</text>
</comment>
<comment type="caution">
    <text evidence="1">Lacks conserved residue(s) required for the propagation of feature annotation.</text>
</comment>
<dbReference type="SUPFAM" id="SSF47226">
    <property type="entry name" value="Histidine-containing phosphotransfer domain, HPT domain"/>
    <property type="match status" value="1"/>
</dbReference>
<dbReference type="RefSeq" id="WP_188727103.1">
    <property type="nucleotide sequence ID" value="NZ_BMKV01000001.1"/>
</dbReference>
<evidence type="ECO:0000256" key="1">
    <source>
        <dbReference type="PROSITE-ProRule" id="PRU00110"/>
    </source>
</evidence>
<dbReference type="Gene3D" id="1.20.120.160">
    <property type="entry name" value="HPT domain"/>
    <property type="match status" value="1"/>
</dbReference>
<dbReference type="Pfam" id="PF01627">
    <property type="entry name" value="Hpt"/>
    <property type="match status" value="1"/>
</dbReference>
<evidence type="ECO:0000259" key="3">
    <source>
        <dbReference type="PROSITE" id="PS50894"/>
    </source>
</evidence>
<organism evidence="4 5">
    <name type="scientific">Pseudarthrobacter scleromae</name>
    <dbReference type="NCBI Taxonomy" id="158897"/>
    <lineage>
        <taxon>Bacteria</taxon>
        <taxon>Bacillati</taxon>
        <taxon>Actinomycetota</taxon>
        <taxon>Actinomycetes</taxon>
        <taxon>Micrococcales</taxon>
        <taxon>Micrococcaceae</taxon>
        <taxon>Pseudarthrobacter</taxon>
    </lineage>
</organism>
<dbReference type="PROSITE" id="PS50894">
    <property type="entry name" value="HPT"/>
    <property type="match status" value="1"/>
</dbReference>
<gene>
    <name evidence="4" type="ORF">GCM10007175_02660</name>
</gene>
<dbReference type="InterPro" id="IPR008207">
    <property type="entry name" value="Sig_transdc_His_kin_Hpt_dom"/>
</dbReference>
<proteinExistence type="predicted"/>
<dbReference type="Proteomes" id="UP000658754">
    <property type="component" value="Unassembled WGS sequence"/>
</dbReference>
<reference evidence="5" key="1">
    <citation type="journal article" date="2019" name="Int. J. Syst. Evol. Microbiol.">
        <title>The Global Catalogue of Microorganisms (GCM) 10K type strain sequencing project: providing services to taxonomists for standard genome sequencing and annotation.</title>
        <authorList>
            <consortium name="The Broad Institute Genomics Platform"/>
            <consortium name="The Broad Institute Genome Sequencing Center for Infectious Disease"/>
            <person name="Wu L."/>
            <person name="Ma J."/>
        </authorList>
    </citation>
    <scope>NUCLEOTIDE SEQUENCE [LARGE SCALE GENOMIC DNA]</scope>
    <source>
        <strain evidence="5">CGMCC 1.3601</strain>
    </source>
</reference>
<dbReference type="EMBL" id="BMKV01000001">
    <property type="protein sequence ID" value="GGI69404.1"/>
    <property type="molecule type" value="Genomic_DNA"/>
</dbReference>
<feature type="compositionally biased region" description="Basic and acidic residues" evidence="2">
    <location>
        <begin position="1"/>
        <end position="12"/>
    </location>
</feature>
<dbReference type="InterPro" id="IPR036641">
    <property type="entry name" value="HPT_dom_sf"/>
</dbReference>
<evidence type="ECO:0000313" key="5">
    <source>
        <dbReference type="Proteomes" id="UP000658754"/>
    </source>
</evidence>
<sequence>MSHHQTRQDERGAPVNRDVPARPADAARLVDRSVLDRLGKELDDDGEGYTRIFVANFITCLPGRIERLRLALTTGDLEAAVDAVLSLKTSSQMVGAERLAGLAMDLETEVRCEASRSDTMALPKLAAAFLGRIARCGGQTVHILDQWT</sequence>
<accession>A0ABQ2C980</accession>
<feature type="region of interest" description="Disordered" evidence="2">
    <location>
        <begin position="1"/>
        <end position="22"/>
    </location>
</feature>
<feature type="domain" description="HPt" evidence="3">
    <location>
        <begin position="46"/>
        <end position="147"/>
    </location>
</feature>
<evidence type="ECO:0000313" key="4">
    <source>
        <dbReference type="EMBL" id="GGI69404.1"/>
    </source>
</evidence>
<evidence type="ECO:0000256" key="2">
    <source>
        <dbReference type="SAM" id="MobiDB-lite"/>
    </source>
</evidence>
<keyword evidence="5" id="KW-1185">Reference proteome</keyword>
<name>A0ABQ2C980_9MICC</name>